<dbReference type="InterPro" id="IPR017853">
    <property type="entry name" value="GH"/>
</dbReference>
<keyword evidence="2" id="KW-1185">Reference proteome</keyword>
<organism evidence="1 2">
    <name type="scientific">Microbacterium barkeri</name>
    <dbReference type="NCBI Taxonomy" id="33917"/>
    <lineage>
        <taxon>Bacteria</taxon>
        <taxon>Bacillati</taxon>
        <taxon>Actinomycetota</taxon>
        <taxon>Actinomycetes</taxon>
        <taxon>Micrococcales</taxon>
        <taxon>Microbacteriaceae</taxon>
        <taxon>Microbacterium</taxon>
    </lineage>
</organism>
<proteinExistence type="predicted"/>
<dbReference type="Proteomes" id="UP001142462">
    <property type="component" value="Unassembled WGS sequence"/>
</dbReference>
<dbReference type="AlphaFoldDB" id="A0A9W6H3B3"/>
<comment type="caution">
    <text evidence="1">The sequence shown here is derived from an EMBL/GenBank/DDBJ whole genome shotgun (WGS) entry which is preliminary data.</text>
</comment>
<dbReference type="SUPFAM" id="SSF51445">
    <property type="entry name" value="(Trans)glycosidases"/>
    <property type="match status" value="1"/>
</dbReference>
<accession>A0A9W6H3B3</accession>
<evidence type="ECO:0000313" key="1">
    <source>
        <dbReference type="EMBL" id="GLJ61364.1"/>
    </source>
</evidence>
<dbReference type="EMBL" id="BSEJ01000006">
    <property type="protein sequence ID" value="GLJ61364.1"/>
    <property type="molecule type" value="Genomic_DNA"/>
</dbReference>
<sequence length="528" mass="58428">MHDDLSFDPRDPYFPIDGGGGIRWAVQVFTTRNGYGLDGVDRGTEPGVWTFRYAQLGQQRRFDAGQTTVRIERDDNGWVFHIEVAHSEPVKSVKLILRGLPADDLAQGWWSPTTPRGTTQQPPLQWSYPGPSWATRWAAAGAVSLSIRSRVVSGAVLHVASPPYGEGTEVEVVHAVPASEWSSRVSVPPIRLAIGTDAAAAERDLDAHVRATRECFGIPSWPDRPDVPDWARDLDLVVTLHGQHWTGHVFHTFADMTRLLTELADDVDPSRVLVYVPGWEGRYYFEYPNYAPGEDLGGEVGFAALVESAHALGYRVMPMFGANGASVLRYPDWQDAAIRNPSNRYPVLLNAPDWDGDRHPEGDQVFLNPGEPRFRAHLVEAVSRTVERYGVDAAFFDTASFWFDDPRNPLYDGYRALTAELRTRHPELLLVSEGWWDAMTALFPMSQQWLGIERDIRAPGLVTEVARTTAHLADGTPGSGSTGVHEQGFRTYAPSARISGHLPVIAYAGGDGSAQREAARRLQQSDTP</sequence>
<gene>
    <name evidence="1" type="ORF">GCM10017576_14930</name>
</gene>
<protein>
    <submittedName>
        <fullName evidence="1">Uncharacterized protein</fullName>
    </submittedName>
</protein>
<dbReference type="RefSeq" id="WP_271173078.1">
    <property type="nucleotide sequence ID" value="NZ_BSEJ01000006.1"/>
</dbReference>
<name>A0A9W6H3B3_9MICO</name>
<evidence type="ECO:0000313" key="2">
    <source>
        <dbReference type="Proteomes" id="UP001142462"/>
    </source>
</evidence>
<reference evidence="1" key="2">
    <citation type="submission" date="2023-01" db="EMBL/GenBank/DDBJ databases">
        <authorList>
            <person name="Sun Q."/>
            <person name="Evtushenko L."/>
        </authorList>
    </citation>
    <scope>NUCLEOTIDE SEQUENCE</scope>
    <source>
        <strain evidence="1">VKM Ac-1020</strain>
    </source>
</reference>
<reference evidence="1" key="1">
    <citation type="journal article" date="2014" name="Int. J. Syst. Evol. Microbiol.">
        <title>Complete genome sequence of Corynebacterium casei LMG S-19264T (=DSM 44701T), isolated from a smear-ripened cheese.</title>
        <authorList>
            <consortium name="US DOE Joint Genome Institute (JGI-PGF)"/>
            <person name="Walter F."/>
            <person name="Albersmeier A."/>
            <person name="Kalinowski J."/>
            <person name="Ruckert C."/>
        </authorList>
    </citation>
    <scope>NUCLEOTIDE SEQUENCE</scope>
    <source>
        <strain evidence="1">VKM Ac-1020</strain>
    </source>
</reference>
<dbReference type="Gene3D" id="3.20.20.80">
    <property type="entry name" value="Glycosidases"/>
    <property type="match status" value="1"/>
</dbReference>